<dbReference type="GO" id="GO:0016301">
    <property type="term" value="F:kinase activity"/>
    <property type="evidence" value="ECO:0007669"/>
    <property type="project" value="UniProtKB-KW"/>
</dbReference>
<dbReference type="Pfam" id="PF00069">
    <property type="entry name" value="Pkinase"/>
    <property type="match status" value="1"/>
</dbReference>
<evidence type="ECO:0000313" key="3">
    <source>
        <dbReference type="Proteomes" id="UP000829992"/>
    </source>
</evidence>
<evidence type="ECO:0000313" key="2">
    <source>
        <dbReference type="EMBL" id="UQT56798.1"/>
    </source>
</evidence>
<name>A0ABY4PSF8_9ACTN</name>
<dbReference type="Gene3D" id="3.30.200.20">
    <property type="entry name" value="Phosphorylase Kinase, domain 1"/>
    <property type="match status" value="1"/>
</dbReference>
<dbReference type="PANTHER" id="PTHR24359">
    <property type="entry name" value="SERINE/THREONINE-PROTEIN KINASE SBK1"/>
    <property type="match status" value="1"/>
</dbReference>
<dbReference type="RefSeq" id="WP_249588252.1">
    <property type="nucleotide sequence ID" value="NZ_BAAAQL010000040.1"/>
</dbReference>
<gene>
    <name evidence="2" type="ORF">M4V62_17795</name>
</gene>
<feature type="domain" description="Protein kinase" evidence="1">
    <location>
        <begin position="26"/>
        <end position="313"/>
    </location>
</feature>
<proteinExistence type="predicted"/>
<protein>
    <submittedName>
        <fullName evidence="2">Serine/threonine-protein kinase</fullName>
    </submittedName>
</protein>
<accession>A0ABY4PSF8</accession>
<dbReference type="Gene3D" id="1.10.510.10">
    <property type="entry name" value="Transferase(Phosphotransferase) domain 1"/>
    <property type="match status" value="1"/>
</dbReference>
<organism evidence="2 3">
    <name type="scientific">Streptomyces durmitorensis</name>
    <dbReference type="NCBI Taxonomy" id="319947"/>
    <lineage>
        <taxon>Bacteria</taxon>
        <taxon>Bacillati</taxon>
        <taxon>Actinomycetota</taxon>
        <taxon>Actinomycetes</taxon>
        <taxon>Kitasatosporales</taxon>
        <taxon>Streptomycetaceae</taxon>
        <taxon>Streptomyces</taxon>
    </lineage>
</organism>
<dbReference type="SUPFAM" id="SSF56112">
    <property type="entry name" value="Protein kinase-like (PK-like)"/>
    <property type="match status" value="1"/>
</dbReference>
<keyword evidence="2" id="KW-0418">Kinase</keyword>
<dbReference type="PROSITE" id="PS50011">
    <property type="entry name" value="PROTEIN_KINASE_DOM"/>
    <property type="match status" value="1"/>
</dbReference>
<dbReference type="EMBL" id="CP097289">
    <property type="protein sequence ID" value="UQT56798.1"/>
    <property type="molecule type" value="Genomic_DNA"/>
</dbReference>
<dbReference type="InterPro" id="IPR000719">
    <property type="entry name" value="Prot_kinase_dom"/>
</dbReference>
<dbReference type="InterPro" id="IPR011009">
    <property type="entry name" value="Kinase-like_dom_sf"/>
</dbReference>
<sequence length="468" mass="50624">MSAGNDPAGGLVYAVSVPKGYRIGPWQVREPLATGSFGSVYAARRTASGDPELPRRAALKFLPTGTHTPRQLNHLRELAEREVDLLRKLRSPRLIRMYDVLTVDDAEHPALDGATVLVLEEAAESLDVLLARSHRPQSGPALLAQIGDGLRQLHHAGWVHGDLKPANVLLMKDGSSCLADFNMAAELEGTHAYTPAFSTPDYTPPELLWSEIGERGQQIRPTADIWAFGVLAHLVLTGTYPLPGGTPSARRDAAIRYARGTDELRLSPELPPPWHALITDCLSRTHAERAAHDAPSVLRRAEEAAGADRAPRLPRRPVPGTRRVRRALLTTVTAAATFTALGFGLNALLDEEDPGTPTGGPKSGYARCVVGSVCAFSGKDGQGQMCTWVGDDMNWLTGDGKCAWTAQENPRSIYNNGHDTDMGTKFVDVVYFAEPELAGKSLGCVEVQTKKNLTPPVKPLSHRWIEGC</sequence>
<dbReference type="SMART" id="SM00220">
    <property type="entry name" value="S_TKc"/>
    <property type="match status" value="1"/>
</dbReference>
<keyword evidence="2" id="KW-0808">Transferase</keyword>
<reference evidence="2 3" key="1">
    <citation type="submission" date="2022-05" db="EMBL/GenBank/DDBJ databases">
        <authorList>
            <person name="Zhou X."/>
            <person name="Li K."/>
            <person name="Man Y."/>
        </authorList>
    </citation>
    <scope>NUCLEOTIDE SEQUENCE [LARGE SCALE GENOMIC DNA]</scope>
    <source>
        <strain evidence="2 3">MS405</strain>
    </source>
</reference>
<keyword evidence="3" id="KW-1185">Reference proteome</keyword>
<dbReference type="Proteomes" id="UP000829992">
    <property type="component" value="Chromosome"/>
</dbReference>
<dbReference type="CDD" id="cd14014">
    <property type="entry name" value="STKc_PknB_like"/>
    <property type="match status" value="1"/>
</dbReference>
<dbReference type="PANTHER" id="PTHR24359:SF1">
    <property type="entry name" value="INHIBITOR OF NUCLEAR FACTOR KAPPA-B KINASE EPSILON SUBUNIT HOMOLOG 1-RELATED"/>
    <property type="match status" value="1"/>
</dbReference>
<dbReference type="Pfam" id="PF03995">
    <property type="entry name" value="Inhibitor_I36"/>
    <property type="match status" value="1"/>
</dbReference>
<evidence type="ECO:0000259" key="1">
    <source>
        <dbReference type="PROSITE" id="PS50011"/>
    </source>
</evidence>